<protein>
    <recommendedName>
        <fullName evidence="4">CNNM transmembrane domain-containing protein</fullName>
    </recommendedName>
</protein>
<gene>
    <name evidence="2" type="ORF">QYB97_12280</name>
</gene>
<feature type="transmembrane region" description="Helical" evidence="1">
    <location>
        <begin position="133"/>
        <end position="155"/>
    </location>
</feature>
<dbReference type="RefSeq" id="WP_301166305.1">
    <property type="nucleotide sequence ID" value="NZ_JAUHTR010000006.1"/>
</dbReference>
<dbReference type="Proteomes" id="UP001172721">
    <property type="component" value="Unassembled WGS sequence"/>
</dbReference>
<feature type="transmembrane region" description="Helical" evidence="1">
    <location>
        <begin position="39"/>
        <end position="62"/>
    </location>
</feature>
<keyword evidence="3" id="KW-1185">Reference proteome</keyword>
<accession>A0ABT8HWY0</accession>
<keyword evidence="1" id="KW-0472">Membrane</keyword>
<name>A0ABT8HWY0_9BACL</name>
<evidence type="ECO:0000313" key="3">
    <source>
        <dbReference type="Proteomes" id="UP001172721"/>
    </source>
</evidence>
<sequence length="199" mass="21338">MKHSFHKSIKWSTGIAVITLVLAAIFSVASTLMLSGVSWGMGMVIVLIIVLIGVFFDIIGVASTAANEVPFHAMASEKVPGSRHAIMITRNADRVSNFCNDVIGDISGIISGTASAGVIIELTMTLGHGEGTVFEHTISIIFTGIIAAITVGGKAFGKSYAIHHATAIIFQVGRLLYFFEEKLKIRLFDTSSKRGKRRN</sequence>
<evidence type="ECO:0000256" key="1">
    <source>
        <dbReference type="SAM" id="Phobius"/>
    </source>
</evidence>
<feature type="transmembrane region" description="Helical" evidence="1">
    <location>
        <begin position="12"/>
        <end position="33"/>
    </location>
</feature>
<comment type="caution">
    <text evidence="2">The sequence shown here is derived from an EMBL/GenBank/DDBJ whole genome shotgun (WGS) entry which is preliminary data.</text>
</comment>
<evidence type="ECO:0008006" key="4">
    <source>
        <dbReference type="Google" id="ProtNLM"/>
    </source>
</evidence>
<evidence type="ECO:0000313" key="2">
    <source>
        <dbReference type="EMBL" id="MDN4525264.1"/>
    </source>
</evidence>
<proteinExistence type="predicted"/>
<dbReference type="EMBL" id="JAUHTR010000006">
    <property type="protein sequence ID" value="MDN4525264.1"/>
    <property type="molecule type" value="Genomic_DNA"/>
</dbReference>
<reference evidence="2" key="1">
    <citation type="submission" date="2023-07" db="EMBL/GenBank/DDBJ databases">
        <title>Fictibacillus sp. isolated from freshwater pond.</title>
        <authorList>
            <person name="Kirdat K."/>
            <person name="Bhat A."/>
            <person name="Mourya A."/>
            <person name="Yadav A."/>
        </authorList>
    </citation>
    <scope>NUCLEOTIDE SEQUENCE</scope>
    <source>
        <strain evidence="2">NE201</strain>
    </source>
</reference>
<organism evidence="2 3">
    <name type="scientific">Fictibacillus fluitans</name>
    <dbReference type="NCBI Taxonomy" id="3058422"/>
    <lineage>
        <taxon>Bacteria</taxon>
        <taxon>Bacillati</taxon>
        <taxon>Bacillota</taxon>
        <taxon>Bacilli</taxon>
        <taxon>Bacillales</taxon>
        <taxon>Fictibacillaceae</taxon>
        <taxon>Fictibacillus</taxon>
    </lineage>
</organism>
<keyword evidence="1" id="KW-1133">Transmembrane helix</keyword>
<keyword evidence="1" id="KW-0812">Transmembrane</keyword>